<feature type="domain" description="Glycosyl transferase family 1" evidence="1">
    <location>
        <begin position="179"/>
        <end position="335"/>
    </location>
</feature>
<feature type="domain" description="Glycosyltransferase subfamily 4-like N-terminal" evidence="2">
    <location>
        <begin position="14"/>
        <end position="171"/>
    </location>
</feature>
<dbReference type="SUPFAM" id="SSF53756">
    <property type="entry name" value="UDP-Glycosyltransferase/glycogen phosphorylase"/>
    <property type="match status" value="1"/>
</dbReference>
<comment type="caution">
    <text evidence="3">The sequence shown here is derived from an EMBL/GenBank/DDBJ whole genome shotgun (WGS) entry which is preliminary data.</text>
</comment>
<dbReference type="Pfam" id="PF00534">
    <property type="entry name" value="Glycos_transf_1"/>
    <property type="match status" value="1"/>
</dbReference>
<accession>A0ABT3RTT8</accession>
<dbReference type="RefSeq" id="WP_266057754.1">
    <property type="nucleotide sequence ID" value="NZ_JAPFQN010000009.1"/>
</dbReference>
<dbReference type="PANTHER" id="PTHR12526">
    <property type="entry name" value="GLYCOSYLTRANSFERASE"/>
    <property type="match status" value="1"/>
</dbReference>
<dbReference type="Proteomes" id="UP001209885">
    <property type="component" value="Unassembled WGS sequence"/>
</dbReference>
<evidence type="ECO:0000259" key="2">
    <source>
        <dbReference type="Pfam" id="PF13439"/>
    </source>
</evidence>
<protein>
    <submittedName>
        <fullName evidence="3">Glycosyltransferase</fullName>
    </submittedName>
</protein>
<dbReference type="InterPro" id="IPR001296">
    <property type="entry name" value="Glyco_trans_1"/>
</dbReference>
<dbReference type="EMBL" id="JAPFQN010000009">
    <property type="protein sequence ID" value="MCX2745202.1"/>
    <property type="molecule type" value="Genomic_DNA"/>
</dbReference>
<evidence type="ECO:0000259" key="1">
    <source>
        <dbReference type="Pfam" id="PF00534"/>
    </source>
</evidence>
<evidence type="ECO:0000313" key="3">
    <source>
        <dbReference type="EMBL" id="MCX2745202.1"/>
    </source>
</evidence>
<sequence>MRILHLIQKKQRRGAEIFTCQLAQHQINSGHDVLIVYLFDGDAEMPVSEKLLVSLNGQKSKRWWDFKAYSTLNKIISEFDPDIVQANAGDTLKYSVLSKLLHTWKQPICFRNASMVSNYIKSPITKFINSFFYRYTDIIASVSKSSMEDLNNLFPSTTEKTKVIPIGLDIDKINFTPSKYETKKFNIIHVGGFTFEKNHEGLIRIFDRLLKKNNSHLHLIGDGPLRKKTEEEVEKLNLQHSVTFYGYVNNPLDYISGGDIFVLPSIIEGLPGVILEAMFCNIPVVAYDVGGIKEIIKEDITGKLIKKNDEETFVESIIILMNNPELRNKIVSNAKALIELKYNNSKISDEFISFYFKALNDDNKII</sequence>
<proteinExistence type="predicted"/>
<dbReference type="CDD" id="cd03811">
    <property type="entry name" value="GT4_GT28_WabH-like"/>
    <property type="match status" value="1"/>
</dbReference>
<reference evidence="3 4" key="1">
    <citation type="submission" date="2022-11" db="EMBL/GenBank/DDBJ databases">
        <title>The characterization of three novel Bacteroidetes species and genomic analysis of their roles in tidal elemental geochemical cycles.</title>
        <authorList>
            <person name="Ma K."/>
        </authorList>
    </citation>
    <scope>NUCLEOTIDE SEQUENCE [LARGE SCALE GENOMIC DNA]</scope>
    <source>
        <strain evidence="3 4">M17</strain>
    </source>
</reference>
<name>A0ABT3RTT8_9BACT</name>
<dbReference type="InterPro" id="IPR028098">
    <property type="entry name" value="Glyco_trans_4-like_N"/>
</dbReference>
<keyword evidence="4" id="KW-1185">Reference proteome</keyword>
<evidence type="ECO:0000313" key="4">
    <source>
        <dbReference type="Proteomes" id="UP001209885"/>
    </source>
</evidence>
<dbReference type="PANTHER" id="PTHR12526:SF630">
    <property type="entry name" value="GLYCOSYLTRANSFERASE"/>
    <property type="match status" value="1"/>
</dbReference>
<organism evidence="3 4">
    <name type="scientific">Mangrovivirga halotolerans</name>
    <dbReference type="NCBI Taxonomy" id="2993936"/>
    <lineage>
        <taxon>Bacteria</taxon>
        <taxon>Pseudomonadati</taxon>
        <taxon>Bacteroidota</taxon>
        <taxon>Cytophagia</taxon>
        <taxon>Cytophagales</taxon>
        <taxon>Mangrovivirgaceae</taxon>
        <taxon>Mangrovivirga</taxon>
    </lineage>
</organism>
<dbReference type="Gene3D" id="3.40.50.2000">
    <property type="entry name" value="Glycogen Phosphorylase B"/>
    <property type="match status" value="2"/>
</dbReference>
<dbReference type="Pfam" id="PF13439">
    <property type="entry name" value="Glyco_transf_4"/>
    <property type="match status" value="1"/>
</dbReference>
<gene>
    <name evidence="3" type="ORF">OO013_15080</name>
</gene>